<feature type="region of interest" description="Disordered" evidence="1">
    <location>
        <begin position="107"/>
        <end position="129"/>
    </location>
</feature>
<comment type="caution">
    <text evidence="2">The sequence shown here is derived from an EMBL/GenBank/DDBJ whole genome shotgun (WGS) entry which is preliminary data.</text>
</comment>
<dbReference type="AlphaFoldDB" id="A0A8S4QMJ6"/>
<sequence length="142" mass="15205">MQGTPSAICHLVCINNARQIKTPECCLAVDISMAAGGGGVLPGRGLPASTTESPLCRCRGVAEQRASYLGTPASLPEALGDLDSQLSFWSLRLAGVTQRRAVPVALCTKEGSGRPSTETSPGKEEDSRRQSYEYIRKLFFFQ</sequence>
<proteinExistence type="predicted"/>
<name>A0A8S4QMJ6_9NEOP</name>
<evidence type="ECO:0000256" key="1">
    <source>
        <dbReference type="SAM" id="MobiDB-lite"/>
    </source>
</evidence>
<organism evidence="2 3">
    <name type="scientific">Pararge aegeria aegeria</name>
    <dbReference type="NCBI Taxonomy" id="348720"/>
    <lineage>
        <taxon>Eukaryota</taxon>
        <taxon>Metazoa</taxon>
        <taxon>Ecdysozoa</taxon>
        <taxon>Arthropoda</taxon>
        <taxon>Hexapoda</taxon>
        <taxon>Insecta</taxon>
        <taxon>Pterygota</taxon>
        <taxon>Neoptera</taxon>
        <taxon>Endopterygota</taxon>
        <taxon>Lepidoptera</taxon>
        <taxon>Glossata</taxon>
        <taxon>Ditrysia</taxon>
        <taxon>Papilionoidea</taxon>
        <taxon>Nymphalidae</taxon>
        <taxon>Satyrinae</taxon>
        <taxon>Satyrini</taxon>
        <taxon>Parargina</taxon>
        <taxon>Pararge</taxon>
    </lineage>
</organism>
<keyword evidence="3" id="KW-1185">Reference proteome</keyword>
<evidence type="ECO:0000313" key="3">
    <source>
        <dbReference type="Proteomes" id="UP000838756"/>
    </source>
</evidence>
<evidence type="ECO:0000313" key="2">
    <source>
        <dbReference type="EMBL" id="CAH2210811.1"/>
    </source>
</evidence>
<dbReference type="EMBL" id="CAKXAJ010008315">
    <property type="protein sequence ID" value="CAH2210811.1"/>
    <property type="molecule type" value="Genomic_DNA"/>
</dbReference>
<reference evidence="2" key="1">
    <citation type="submission" date="2022-03" db="EMBL/GenBank/DDBJ databases">
        <authorList>
            <person name="Lindestad O."/>
        </authorList>
    </citation>
    <scope>NUCLEOTIDE SEQUENCE</scope>
</reference>
<protein>
    <submittedName>
        <fullName evidence="2">Jg10195 protein</fullName>
    </submittedName>
</protein>
<accession>A0A8S4QMJ6</accession>
<gene>
    <name evidence="2" type="primary">jg10195</name>
    <name evidence="2" type="ORF">PAEG_LOCUS2669</name>
</gene>
<dbReference type="Proteomes" id="UP000838756">
    <property type="component" value="Unassembled WGS sequence"/>
</dbReference>